<sequence length="246" mass="26020">MNFETVSLTRTGEVATLTITAPKSALGPLFWQEMPQALTQLQGVRALVVRGKEQFSVGLDVKATAAGLEGALGNRARFRALVAPMHASIEGLARLPFPVIAAVDGWCIGAGLELALACDLRLGSAAARFSLPEVRLGIVADLGGLQRLPRLVGQGWARQLALTGEPLDAATARQIGLVTELHDTPEQLYARAAELAGRLAGLPAAALEGTKRVLNAELPHQDSLMMAVDWNADHMTPEALASVLKR</sequence>
<dbReference type="CDD" id="cd06558">
    <property type="entry name" value="crotonase-like"/>
    <property type="match status" value="1"/>
</dbReference>
<dbReference type="Gene3D" id="3.90.226.10">
    <property type="entry name" value="2-enoyl-CoA Hydratase, Chain A, domain 1"/>
    <property type="match status" value="1"/>
</dbReference>
<evidence type="ECO:0000313" key="3">
    <source>
        <dbReference type="EMBL" id="XBV84423.1"/>
    </source>
</evidence>
<dbReference type="PROSITE" id="PS00166">
    <property type="entry name" value="ENOYL_COA_HYDRATASE"/>
    <property type="match status" value="1"/>
</dbReference>
<proteinExistence type="inferred from homology"/>
<evidence type="ECO:0000256" key="1">
    <source>
        <dbReference type="ARBA" id="ARBA00005254"/>
    </source>
</evidence>
<dbReference type="PANTHER" id="PTHR43149:SF1">
    <property type="entry name" value="DELTA(3,5)-DELTA(2,4)-DIENOYL-COA ISOMERASE, MITOCHONDRIAL"/>
    <property type="match status" value="1"/>
</dbReference>
<dbReference type="InterPro" id="IPR029045">
    <property type="entry name" value="ClpP/crotonase-like_dom_sf"/>
</dbReference>
<dbReference type="AlphaFoldDB" id="A0AAU7U7U6"/>
<dbReference type="SUPFAM" id="SSF52096">
    <property type="entry name" value="ClpP/crotonase"/>
    <property type="match status" value="1"/>
</dbReference>
<organism evidence="3">
    <name type="scientific">Deinococcus sonorensis KR-87</name>
    <dbReference type="NCBI Taxonomy" id="694439"/>
    <lineage>
        <taxon>Bacteria</taxon>
        <taxon>Thermotogati</taxon>
        <taxon>Deinococcota</taxon>
        <taxon>Deinococci</taxon>
        <taxon>Deinococcales</taxon>
        <taxon>Deinococcaceae</taxon>
        <taxon>Deinococcus</taxon>
    </lineage>
</organism>
<dbReference type="GO" id="GO:0016853">
    <property type="term" value="F:isomerase activity"/>
    <property type="evidence" value="ECO:0007669"/>
    <property type="project" value="InterPro"/>
</dbReference>
<dbReference type="EMBL" id="CP158299">
    <property type="protein sequence ID" value="XBV84423.1"/>
    <property type="molecule type" value="Genomic_DNA"/>
</dbReference>
<gene>
    <name evidence="3" type="ORF">ABOD76_13335</name>
</gene>
<evidence type="ECO:0000256" key="2">
    <source>
        <dbReference type="RuleBase" id="RU003707"/>
    </source>
</evidence>
<dbReference type="InterPro" id="IPR045002">
    <property type="entry name" value="Ech1-like"/>
</dbReference>
<dbReference type="InterPro" id="IPR001753">
    <property type="entry name" value="Enoyl-CoA_hydra/iso"/>
</dbReference>
<dbReference type="InterPro" id="IPR018376">
    <property type="entry name" value="Enoyl-CoA_hyd/isom_CS"/>
</dbReference>
<dbReference type="Pfam" id="PF00378">
    <property type="entry name" value="ECH_1"/>
    <property type="match status" value="1"/>
</dbReference>
<protein>
    <submittedName>
        <fullName evidence="3">Enoyl-CoA hydratase-related protein</fullName>
    </submittedName>
</protein>
<name>A0AAU7U7U6_9DEIO</name>
<dbReference type="KEGG" id="dsc:ABOD76_13335"/>
<accession>A0AAU7U7U6</accession>
<dbReference type="PANTHER" id="PTHR43149">
    <property type="entry name" value="ENOYL-COA HYDRATASE"/>
    <property type="match status" value="1"/>
</dbReference>
<comment type="similarity">
    <text evidence="1 2">Belongs to the enoyl-CoA hydratase/isomerase family.</text>
</comment>
<dbReference type="RefSeq" id="WP_350242460.1">
    <property type="nucleotide sequence ID" value="NZ_CP158299.1"/>
</dbReference>
<reference evidence="3" key="1">
    <citation type="submission" date="2024-06" db="EMBL/GenBank/DDBJ databases">
        <title>Draft Genome Sequence of Deinococcus sonorensis Type Strain KR-87, a Biofilm Producing Representative of the Genus Deinococcus.</title>
        <authorList>
            <person name="Boren L.S."/>
            <person name="Grosso R.A."/>
            <person name="Hugenberg-Cox A.N."/>
            <person name="Hill J.T.E."/>
            <person name="Albert C.M."/>
            <person name="Tuohy J.M."/>
        </authorList>
    </citation>
    <scope>NUCLEOTIDE SEQUENCE</scope>
    <source>
        <strain evidence="3">KR-87</strain>
    </source>
</reference>